<dbReference type="SUPFAM" id="SSF53474">
    <property type="entry name" value="alpha/beta-Hydrolases"/>
    <property type="match status" value="2"/>
</dbReference>
<evidence type="ECO:0000256" key="3">
    <source>
        <dbReference type="ARBA" id="ARBA00022525"/>
    </source>
</evidence>
<keyword evidence="5" id="KW-0732">Signal</keyword>
<dbReference type="FunFam" id="3.40.50.1820:FF:001143">
    <property type="entry name" value="AGAP011681-PA"/>
    <property type="match status" value="1"/>
</dbReference>
<dbReference type="GO" id="GO:0016042">
    <property type="term" value="P:lipid catabolic process"/>
    <property type="evidence" value="ECO:0007669"/>
    <property type="project" value="TreeGrafter"/>
</dbReference>
<keyword evidence="3" id="KW-0964">Secreted</keyword>
<dbReference type="PRINTS" id="PR00821">
    <property type="entry name" value="TAGLIPASE"/>
</dbReference>
<keyword evidence="8" id="KW-1185">Reference proteome</keyword>
<evidence type="ECO:0000256" key="1">
    <source>
        <dbReference type="ARBA" id="ARBA00004613"/>
    </source>
</evidence>
<dbReference type="PANTHER" id="PTHR11610">
    <property type="entry name" value="LIPASE"/>
    <property type="match status" value="1"/>
</dbReference>
<dbReference type="EnsemblMetazoa" id="AMEC015839-RA">
    <property type="protein sequence ID" value="AMEC015839-PA"/>
    <property type="gene ID" value="AMEC015839"/>
</dbReference>
<dbReference type="Pfam" id="PF00151">
    <property type="entry name" value="Lipase"/>
    <property type="match status" value="2"/>
</dbReference>
<feature type="chain" id="PRO_5008137955" description="Lipase domain-containing protein" evidence="5">
    <location>
        <begin position="23"/>
        <end position="655"/>
    </location>
</feature>
<name>A0A182U8H3_9DIPT</name>
<dbReference type="PANTHER" id="PTHR11610:SF150">
    <property type="entry name" value="FI01825P-RELATED"/>
    <property type="match status" value="1"/>
</dbReference>
<dbReference type="AlphaFoldDB" id="A0A182U8H3"/>
<accession>A0A182U8H3</accession>
<dbReference type="InterPro" id="IPR033906">
    <property type="entry name" value="Lipase_N"/>
</dbReference>
<dbReference type="Proteomes" id="UP000075902">
    <property type="component" value="Unassembled WGS sequence"/>
</dbReference>
<proteinExistence type="inferred from homology"/>
<dbReference type="STRING" id="34690.A0A182U8H3"/>
<dbReference type="VEuPathDB" id="VectorBase:AMEC015839"/>
<dbReference type="GO" id="GO:0017171">
    <property type="term" value="F:serine hydrolase activity"/>
    <property type="evidence" value="ECO:0007669"/>
    <property type="project" value="TreeGrafter"/>
</dbReference>
<feature type="signal peptide" evidence="5">
    <location>
        <begin position="1"/>
        <end position="22"/>
    </location>
</feature>
<dbReference type="Gene3D" id="3.40.50.1820">
    <property type="entry name" value="alpha/beta hydrolase"/>
    <property type="match status" value="2"/>
</dbReference>
<evidence type="ECO:0000256" key="5">
    <source>
        <dbReference type="SAM" id="SignalP"/>
    </source>
</evidence>
<evidence type="ECO:0000313" key="7">
    <source>
        <dbReference type="EnsemblMetazoa" id="AMEC015839-PA"/>
    </source>
</evidence>
<protein>
    <recommendedName>
        <fullName evidence="6">Lipase domain-containing protein</fullName>
    </recommendedName>
</protein>
<sequence>MLQSSSSKCSLLTVLVLVNVIGEFPLLLAKAGDSDLNEVRIGFGTSFSARRDVRFHLYTPLNRADAHVFSIETVDTLMRSFYNSSHPVRIIIHGWFNNATSLVIQGIKDAYLDAGSYNVIGVDWGVGAGESYFRASQYTIAVGLVVADLVKQVVRSGMAELERLYLVGHSLGAHIAGNAGHSLKAQPLHVIYGLDPASINFFQDEPDSRLSPDDALYVEVIHTNTQLSGYPAPLGHVDFYMNYGRKQPGCKTDVCSHGRSTEYFIESLRNTTKGFWGVGCNDYAEIRQRTCYNIKQQAVMGGEYWQKNITAGVYTVETLAESPYAMAYAGALSSRDVDNHEWHIAADENGNMRLVSYAVPYQLDGEKAKRDFVPERDTRFLLYTASNPEVPHVLRNGDIASIQSSPFNPNNPTRMIIHGWLGTQDSEINRLTRSALFFGGNYNVIYVDWSVGSLDEFYPNSRQLVYAVAAAASNMLDYLARYGQLNKRDVVVVGHSLGAHVAGNVGKWQSGAIPTIVGLDPALPFFAGDAPDRIMASDADYVEIIHTNGGVLGFMEPIGDADFYPNYGRVQPGCGVDVGGGCAHARAVHFYVESILSRHGFVGQQCESFQNIRDGTCAQTGATSRMGGEPPNAEGAPEGIFFLQTANSFPFAVGC</sequence>
<organism evidence="7 8">
    <name type="scientific">Anopheles melas</name>
    <dbReference type="NCBI Taxonomy" id="34690"/>
    <lineage>
        <taxon>Eukaryota</taxon>
        <taxon>Metazoa</taxon>
        <taxon>Ecdysozoa</taxon>
        <taxon>Arthropoda</taxon>
        <taxon>Hexapoda</taxon>
        <taxon>Insecta</taxon>
        <taxon>Pterygota</taxon>
        <taxon>Neoptera</taxon>
        <taxon>Endopterygota</taxon>
        <taxon>Diptera</taxon>
        <taxon>Nematocera</taxon>
        <taxon>Culicoidea</taxon>
        <taxon>Culicidae</taxon>
        <taxon>Anophelinae</taxon>
        <taxon>Anopheles</taxon>
    </lineage>
</organism>
<dbReference type="InterPro" id="IPR013818">
    <property type="entry name" value="Lipase"/>
</dbReference>
<reference evidence="8" key="1">
    <citation type="submission" date="2014-01" db="EMBL/GenBank/DDBJ databases">
        <title>The Genome Sequence of Anopheles melas CM1001059_A (V2).</title>
        <authorList>
            <consortium name="The Broad Institute Genomics Platform"/>
            <person name="Neafsey D.E."/>
            <person name="Besansky N."/>
            <person name="Howell P."/>
            <person name="Walton C."/>
            <person name="Young S.K."/>
            <person name="Zeng Q."/>
            <person name="Gargeya S."/>
            <person name="Fitzgerald M."/>
            <person name="Haas B."/>
            <person name="Abouelleil A."/>
            <person name="Allen A.W."/>
            <person name="Alvarado L."/>
            <person name="Arachchi H.M."/>
            <person name="Berlin A.M."/>
            <person name="Chapman S.B."/>
            <person name="Gainer-Dewar J."/>
            <person name="Goldberg J."/>
            <person name="Griggs A."/>
            <person name="Gujja S."/>
            <person name="Hansen M."/>
            <person name="Howarth C."/>
            <person name="Imamovic A."/>
            <person name="Ireland A."/>
            <person name="Larimer J."/>
            <person name="McCowan C."/>
            <person name="Murphy C."/>
            <person name="Pearson M."/>
            <person name="Poon T.W."/>
            <person name="Priest M."/>
            <person name="Roberts A."/>
            <person name="Saif S."/>
            <person name="Shea T."/>
            <person name="Sisk P."/>
            <person name="Sykes S."/>
            <person name="Wortman J."/>
            <person name="Nusbaum C."/>
            <person name="Birren B."/>
        </authorList>
    </citation>
    <scope>NUCLEOTIDE SEQUENCE [LARGE SCALE GENOMIC DNA]</scope>
    <source>
        <strain evidence="8">CM1001059</strain>
    </source>
</reference>
<feature type="domain" description="Lipase" evidence="6">
    <location>
        <begin position="375"/>
        <end position="651"/>
    </location>
</feature>
<evidence type="ECO:0000259" key="6">
    <source>
        <dbReference type="Pfam" id="PF00151"/>
    </source>
</evidence>
<dbReference type="InterPro" id="IPR029058">
    <property type="entry name" value="AB_hydrolase_fold"/>
</dbReference>
<comment type="subcellular location">
    <subcellularLocation>
        <location evidence="1">Secreted</location>
    </subcellularLocation>
</comment>
<dbReference type="InterPro" id="IPR000734">
    <property type="entry name" value="TAG_lipase"/>
</dbReference>
<comment type="similarity">
    <text evidence="2 4">Belongs to the AB hydrolase superfamily. Lipase family.</text>
</comment>
<evidence type="ECO:0000256" key="2">
    <source>
        <dbReference type="ARBA" id="ARBA00010701"/>
    </source>
</evidence>
<reference evidence="7" key="2">
    <citation type="submission" date="2020-05" db="UniProtKB">
        <authorList>
            <consortium name="EnsemblMetazoa"/>
        </authorList>
    </citation>
    <scope>IDENTIFICATION</scope>
    <source>
        <strain evidence="7">CM1001059</strain>
    </source>
</reference>
<dbReference type="CDD" id="cd00707">
    <property type="entry name" value="Pancreat_lipase_like"/>
    <property type="match status" value="2"/>
</dbReference>
<dbReference type="GO" id="GO:0005615">
    <property type="term" value="C:extracellular space"/>
    <property type="evidence" value="ECO:0007669"/>
    <property type="project" value="TreeGrafter"/>
</dbReference>
<dbReference type="GO" id="GO:0016298">
    <property type="term" value="F:lipase activity"/>
    <property type="evidence" value="ECO:0007669"/>
    <property type="project" value="InterPro"/>
</dbReference>
<dbReference type="FunFam" id="3.40.50.1820:FF:000637">
    <property type="entry name" value="AGAP011682-PA"/>
    <property type="match status" value="1"/>
</dbReference>
<evidence type="ECO:0000313" key="8">
    <source>
        <dbReference type="Proteomes" id="UP000075902"/>
    </source>
</evidence>
<feature type="domain" description="Lipase" evidence="6">
    <location>
        <begin position="50"/>
        <end position="301"/>
    </location>
</feature>
<evidence type="ECO:0000256" key="4">
    <source>
        <dbReference type="RuleBase" id="RU004262"/>
    </source>
</evidence>